<proteinExistence type="predicted"/>
<keyword evidence="3" id="KW-1185">Reference proteome</keyword>
<protein>
    <submittedName>
        <fullName evidence="2">Uncharacterized protein</fullName>
    </submittedName>
</protein>
<name>A0A840Q972_9PSEU</name>
<evidence type="ECO:0000256" key="1">
    <source>
        <dbReference type="SAM" id="MobiDB-lite"/>
    </source>
</evidence>
<feature type="region of interest" description="Disordered" evidence="1">
    <location>
        <begin position="1"/>
        <end position="77"/>
    </location>
</feature>
<dbReference type="Proteomes" id="UP000584374">
    <property type="component" value="Unassembled WGS sequence"/>
</dbReference>
<dbReference type="EMBL" id="JACHIW010000001">
    <property type="protein sequence ID" value="MBB5154995.1"/>
    <property type="molecule type" value="Genomic_DNA"/>
</dbReference>
<evidence type="ECO:0000313" key="2">
    <source>
        <dbReference type="EMBL" id="MBB5154995.1"/>
    </source>
</evidence>
<evidence type="ECO:0000313" key="3">
    <source>
        <dbReference type="Proteomes" id="UP000584374"/>
    </source>
</evidence>
<comment type="caution">
    <text evidence="2">The sequence shown here is derived from an EMBL/GenBank/DDBJ whole genome shotgun (WGS) entry which is preliminary data.</text>
</comment>
<organism evidence="2 3">
    <name type="scientific">Saccharopolyspora phatthalungensis</name>
    <dbReference type="NCBI Taxonomy" id="664693"/>
    <lineage>
        <taxon>Bacteria</taxon>
        <taxon>Bacillati</taxon>
        <taxon>Actinomycetota</taxon>
        <taxon>Actinomycetes</taxon>
        <taxon>Pseudonocardiales</taxon>
        <taxon>Pseudonocardiaceae</taxon>
        <taxon>Saccharopolyspora</taxon>
    </lineage>
</organism>
<reference evidence="2 3" key="1">
    <citation type="submission" date="2020-08" db="EMBL/GenBank/DDBJ databases">
        <title>Sequencing the genomes of 1000 actinobacteria strains.</title>
        <authorList>
            <person name="Klenk H.-P."/>
        </authorList>
    </citation>
    <scope>NUCLEOTIDE SEQUENCE [LARGE SCALE GENOMIC DNA]</scope>
    <source>
        <strain evidence="2 3">DSM 45584</strain>
    </source>
</reference>
<gene>
    <name evidence="2" type="ORF">BJ970_002529</name>
</gene>
<dbReference type="RefSeq" id="WP_184726415.1">
    <property type="nucleotide sequence ID" value="NZ_JACHIW010000001.1"/>
</dbReference>
<dbReference type="AlphaFoldDB" id="A0A840Q972"/>
<sequence length="77" mass="8689">MTNLHEETELMPEQTETPAMPTSEMPEVEEPTVDLRYDDNTPIFNGTVDDLRDQLTSLTGEQAEDTDGDDSSERDQN</sequence>
<accession>A0A840Q972</accession>